<dbReference type="SMART" id="SM00360">
    <property type="entry name" value="RRM"/>
    <property type="match status" value="2"/>
</dbReference>
<dbReference type="Ensembl" id="ENSCSAVT00000016032.1">
    <property type="protein sequence ID" value="ENSCSAVP00000015853.1"/>
    <property type="gene ID" value="ENSCSAVG00000009321.1"/>
</dbReference>
<dbReference type="Gene3D" id="3.30.70.330">
    <property type="match status" value="2"/>
</dbReference>
<dbReference type="InterPro" id="IPR000504">
    <property type="entry name" value="RRM_dom"/>
</dbReference>
<dbReference type="PROSITE" id="PS50102">
    <property type="entry name" value="RRM"/>
    <property type="match status" value="2"/>
</dbReference>
<dbReference type="HOGENOM" id="CLU_084646_0_0_1"/>
<dbReference type="Pfam" id="PF00076">
    <property type="entry name" value="RRM_1"/>
    <property type="match status" value="2"/>
</dbReference>
<proteinExistence type="predicted"/>
<evidence type="ECO:0000259" key="5">
    <source>
        <dbReference type="PROSITE" id="PS50102"/>
    </source>
</evidence>
<dbReference type="InterPro" id="IPR035979">
    <property type="entry name" value="RBD_domain_sf"/>
</dbReference>
<sequence length="272" mass="29514">MNTMMQMGQNAQIGQNAQQNQMGQMMNIPTEGQQIQNVSTAAYPGSVNNEKSGNQSQTNLIVNYLPQTLTDIEFYQLFSNIGNVTSARIIRDKQSGYSFGYGFVDYVNPADAEKAIQQLNGHPIQHKTIKVAYSKPAGTDSKNINLYVSGLNPDTNEESLKQRFSSYGTIIQTRVLKDKNTNLCSGIGFVLFDTKEEALAAVQALNGAVFSSTSTAPLMVKFAKTDQKVPDSFQGGNYQGKAGGGPMRGRGIKGLRGRFSPMSGRGEITVEA</sequence>
<keyword evidence="7" id="KW-1185">Reference proteome</keyword>
<evidence type="ECO:0000256" key="4">
    <source>
        <dbReference type="SAM" id="MobiDB-lite"/>
    </source>
</evidence>
<evidence type="ECO:0000313" key="7">
    <source>
        <dbReference type="Proteomes" id="UP000007875"/>
    </source>
</evidence>
<dbReference type="GO" id="GO:0010629">
    <property type="term" value="P:negative regulation of gene expression"/>
    <property type="evidence" value="ECO:0007669"/>
    <property type="project" value="UniProtKB-ARBA"/>
</dbReference>
<feature type="domain" description="RRM" evidence="5">
    <location>
        <begin position="144"/>
        <end position="225"/>
    </location>
</feature>
<dbReference type="OMA" id="SCCYGFV"/>
<name>H2ZE37_CIOSA</name>
<dbReference type="InterPro" id="IPR012677">
    <property type="entry name" value="Nucleotide-bd_a/b_plait_sf"/>
</dbReference>
<evidence type="ECO:0000256" key="3">
    <source>
        <dbReference type="PROSITE-ProRule" id="PRU00176"/>
    </source>
</evidence>
<dbReference type="FunFam" id="3.30.70.330:FF:000383">
    <property type="entry name" value="Sex lethal, isoform D"/>
    <property type="match status" value="1"/>
</dbReference>
<dbReference type="AlphaFoldDB" id="H2ZE37"/>
<dbReference type="eggNOG" id="KOG0145">
    <property type="taxonomic scope" value="Eukaryota"/>
</dbReference>
<accession>H2ZE37</accession>
<dbReference type="STRING" id="51511.ENSCSAVP00000015853"/>
<dbReference type="GO" id="GO:0005737">
    <property type="term" value="C:cytoplasm"/>
    <property type="evidence" value="ECO:0007669"/>
    <property type="project" value="UniProtKB-ARBA"/>
</dbReference>
<feature type="domain" description="RRM" evidence="5">
    <location>
        <begin position="58"/>
        <end position="136"/>
    </location>
</feature>
<evidence type="ECO:0000256" key="1">
    <source>
        <dbReference type="ARBA" id="ARBA00022737"/>
    </source>
</evidence>
<evidence type="ECO:0000256" key="2">
    <source>
        <dbReference type="ARBA" id="ARBA00022884"/>
    </source>
</evidence>
<keyword evidence="2 3" id="KW-0694">RNA-binding</keyword>
<dbReference type="GO" id="GO:0009967">
    <property type="term" value="P:positive regulation of signal transduction"/>
    <property type="evidence" value="ECO:0007669"/>
    <property type="project" value="UniProtKB-ARBA"/>
</dbReference>
<feature type="compositionally biased region" description="Gly residues" evidence="4">
    <location>
        <begin position="237"/>
        <end position="249"/>
    </location>
</feature>
<dbReference type="GO" id="GO:0003729">
    <property type="term" value="F:mRNA binding"/>
    <property type="evidence" value="ECO:0007669"/>
    <property type="project" value="UniProtKB-ARBA"/>
</dbReference>
<evidence type="ECO:0000313" key="6">
    <source>
        <dbReference type="Ensembl" id="ENSCSAVP00000015853.1"/>
    </source>
</evidence>
<keyword evidence="1" id="KW-0677">Repeat</keyword>
<organism evidence="6 7">
    <name type="scientific">Ciona savignyi</name>
    <name type="common">Pacific transparent sea squirt</name>
    <dbReference type="NCBI Taxonomy" id="51511"/>
    <lineage>
        <taxon>Eukaryota</taxon>
        <taxon>Metazoa</taxon>
        <taxon>Chordata</taxon>
        <taxon>Tunicata</taxon>
        <taxon>Ascidiacea</taxon>
        <taxon>Phlebobranchia</taxon>
        <taxon>Cionidae</taxon>
        <taxon>Ciona</taxon>
    </lineage>
</organism>
<dbReference type="PANTHER" id="PTHR48027">
    <property type="entry name" value="HETEROGENEOUS NUCLEAR RIBONUCLEOPROTEIN 87F-RELATED"/>
    <property type="match status" value="1"/>
</dbReference>
<dbReference type="GeneTree" id="ENSGT00940000174354"/>
<reference evidence="6" key="3">
    <citation type="submission" date="2025-09" db="UniProtKB">
        <authorList>
            <consortium name="Ensembl"/>
        </authorList>
    </citation>
    <scope>IDENTIFICATION</scope>
</reference>
<dbReference type="SUPFAM" id="SSF54928">
    <property type="entry name" value="RNA-binding domain, RBD"/>
    <property type="match status" value="2"/>
</dbReference>
<reference evidence="6" key="2">
    <citation type="submission" date="2025-08" db="UniProtKB">
        <authorList>
            <consortium name="Ensembl"/>
        </authorList>
    </citation>
    <scope>IDENTIFICATION</scope>
</reference>
<dbReference type="InterPro" id="IPR002343">
    <property type="entry name" value="Hud_Sxl_RNA"/>
</dbReference>
<dbReference type="InParanoid" id="H2ZE37"/>
<dbReference type="Proteomes" id="UP000007875">
    <property type="component" value="Unassembled WGS sequence"/>
</dbReference>
<reference evidence="7" key="1">
    <citation type="submission" date="2003-08" db="EMBL/GenBank/DDBJ databases">
        <authorList>
            <person name="Birren B."/>
            <person name="Nusbaum C."/>
            <person name="Abebe A."/>
            <person name="Abouelleil A."/>
            <person name="Adekoya E."/>
            <person name="Ait-zahra M."/>
            <person name="Allen N."/>
            <person name="Allen T."/>
            <person name="An P."/>
            <person name="Anderson M."/>
            <person name="Anderson S."/>
            <person name="Arachchi H."/>
            <person name="Armbruster J."/>
            <person name="Bachantsang P."/>
            <person name="Baldwin J."/>
            <person name="Barry A."/>
            <person name="Bayul T."/>
            <person name="Blitshsteyn B."/>
            <person name="Bloom T."/>
            <person name="Blye J."/>
            <person name="Boguslavskiy L."/>
            <person name="Borowsky M."/>
            <person name="Boukhgalter B."/>
            <person name="Brunache A."/>
            <person name="Butler J."/>
            <person name="Calixte N."/>
            <person name="Calvo S."/>
            <person name="Camarata J."/>
            <person name="Campo K."/>
            <person name="Chang J."/>
            <person name="Cheshatsang Y."/>
            <person name="Citroen M."/>
            <person name="Collymore A."/>
            <person name="Considine T."/>
            <person name="Cook A."/>
            <person name="Cooke P."/>
            <person name="Corum B."/>
            <person name="Cuomo C."/>
            <person name="David R."/>
            <person name="Dawoe T."/>
            <person name="Degray S."/>
            <person name="Dodge S."/>
            <person name="Dooley K."/>
            <person name="Dorje P."/>
            <person name="Dorjee K."/>
            <person name="Dorris L."/>
            <person name="Duffey N."/>
            <person name="Dupes A."/>
            <person name="Elkins T."/>
            <person name="Engels R."/>
            <person name="Erickson J."/>
            <person name="Farina A."/>
            <person name="Faro S."/>
            <person name="Ferreira P."/>
            <person name="Fischer H."/>
            <person name="Fitzgerald M."/>
            <person name="Foley K."/>
            <person name="Gage D."/>
            <person name="Galagan J."/>
            <person name="Gearin G."/>
            <person name="Gnerre S."/>
            <person name="Gnirke A."/>
            <person name="Goyette A."/>
            <person name="Graham J."/>
            <person name="Grandbois E."/>
            <person name="Gyaltsen K."/>
            <person name="Hafez N."/>
            <person name="Hagopian D."/>
            <person name="Hagos B."/>
            <person name="Hall J."/>
            <person name="Hatcher B."/>
            <person name="Heller A."/>
            <person name="Higgins H."/>
            <person name="Honan T."/>
            <person name="Horn A."/>
            <person name="Houde N."/>
            <person name="Hughes L."/>
            <person name="Hulme W."/>
            <person name="Husby E."/>
            <person name="Iliev I."/>
            <person name="Jaffe D."/>
            <person name="Jones C."/>
            <person name="Kamal M."/>
            <person name="Kamat A."/>
            <person name="Kamvysselis M."/>
            <person name="Karlsson E."/>
            <person name="Kells C."/>
            <person name="Kieu A."/>
            <person name="Kisner P."/>
            <person name="Kodira C."/>
            <person name="Kulbokas E."/>
            <person name="Labutti K."/>
            <person name="Lama D."/>
            <person name="Landers T."/>
            <person name="Leger J."/>
            <person name="Levine S."/>
            <person name="Lewis D."/>
            <person name="Lewis T."/>
            <person name="Lindblad-toh K."/>
            <person name="Liu X."/>
            <person name="Lokyitsang T."/>
            <person name="Lokyitsang Y."/>
            <person name="Lucien O."/>
            <person name="Lui A."/>
            <person name="Ma L.J."/>
            <person name="Mabbitt R."/>
            <person name="Macdonald J."/>
            <person name="Maclean C."/>
            <person name="Major J."/>
            <person name="Manning J."/>
            <person name="Marabella R."/>
            <person name="Maru K."/>
            <person name="Matthews C."/>
            <person name="Mauceli E."/>
            <person name="Mccarthy M."/>
            <person name="Mcdonough S."/>
            <person name="Mcghee T."/>
            <person name="Meldrim J."/>
            <person name="Meneus L."/>
            <person name="Mesirov J."/>
            <person name="Mihalev A."/>
            <person name="Mihova T."/>
            <person name="Mikkelsen T."/>
            <person name="Mlenga V."/>
            <person name="Moru K."/>
            <person name="Mozes J."/>
            <person name="Mulrain L."/>
            <person name="Munson G."/>
            <person name="Naylor J."/>
            <person name="Newes C."/>
            <person name="Nguyen C."/>
            <person name="Nguyen N."/>
            <person name="Nguyen T."/>
            <person name="Nicol R."/>
            <person name="Nielsen C."/>
            <person name="Nizzari M."/>
            <person name="Norbu C."/>
            <person name="Norbu N."/>
            <person name="O'donnell P."/>
            <person name="Okoawo O."/>
            <person name="O'leary S."/>
            <person name="Omotosho B."/>
            <person name="O'neill K."/>
            <person name="Osman S."/>
            <person name="Parker S."/>
            <person name="Perrin D."/>
            <person name="Phunkhang P."/>
            <person name="Piqani B."/>
            <person name="Purcell S."/>
            <person name="Rachupka T."/>
            <person name="Ramasamy U."/>
            <person name="Rameau R."/>
            <person name="Ray V."/>
            <person name="Raymond C."/>
            <person name="Retta R."/>
            <person name="Richardson S."/>
            <person name="Rise C."/>
            <person name="Rodriguez J."/>
            <person name="Rogers J."/>
            <person name="Rogov P."/>
            <person name="Rutman M."/>
            <person name="Schupbach R."/>
            <person name="Seaman C."/>
            <person name="Settipalli S."/>
            <person name="Sharpe T."/>
            <person name="Sheridan J."/>
            <person name="Sherpa N."/>
            <person name="Shi J."/>
            <person name="Smirnov S."/>
            <person name="Smith C."/>
            <person name="Sougnez C."/>
            <person name="Spencer B."/>
            <person name="Stalker J."/>
            <person name="Stange-thomann N."/>
            <person name="Stavropoulos S."/>
            <person name="Stetson K."/>
            <person name="Stone C."/>
            <person name="Stone S."/>
            <person name="Stubbs M."/>
            <person name="Talamas J."/>
            <person name="Tchuinga P."/>
            <person name="Tenzing P."/>
            <person name="Tesfaye S."/>
            <person name="Theodore J."/>
            <person name="Thoulutsang Y."/>
            <person name="Topham K."/>
            <person name="Towey S."/>
            <person name="Tsamla T."/>
            <person name="Tsomo N."/>
            <person name="Vallee D."/>
            <person name="Vassiliev H."/>
            <person name="Venkataraman V."/>
            <person name="Vinson J."/>
            <person name="Vo A."/>
            <person name="Wade C."/>
            <person name="Wang S."/>
            <person name="Wangchuk T."/>
            <person name="Wangdi T."/>
            <person name="Whittaker C."/>
            <person name="Wilkinson J."/>
            <person name="Wu Y."/>
            <person name="Wyman D."/>
            <person name="Yadav S."/>
            <person name="Yang S."/>
            <person name="Yang X."/>
            <person name="Yeager S."/>
            <person name="Yee E."/>
            <person name="Young G."/>
            <person name="Zainoun J."/>
            <person name="Zembeck L."/>
            <person name="Zimmer A."/>
            <person name="Zody M."/>
            <person name="Lander E."/>
        </authorList>
    </citation>
    <scope>NUCLEOTIDE SEQUENCE [LARGE SCALE GENOMIC DNA]</scope>
</reference>
<protein>
    <recommendedName>
        <fullName evidence="5">RRM domain-containing protein</fullName>
    </recommendedName>
</protein>
<dbReference type="InterPro" id="IPR052462">
    <property type="entry name" value="SLIRP/GR-RBP-like"/>
</dbReference>
<feature type="region of interest" description="Disordered" evidence="4">
    <location>
        <begin position="233"/>
        <end position="255"/>
    </location>
</feature>
<dbReference type="GO" id="GO:1990904">
    <property type="term" value="C:ribonucleoprotein complex"/>
    <property type="evidence" value="ECO:0007669"/>
    <property type="project" value="InterPro"/>
</dbReference>
<dbReference type="PRINTS" id="PR00961">
    <property type="entry name" value="HUDSXLRNA"/>
</dbReference>